<dbReference type="GO" id="GO:0005524">
    <property type="term" value="F:ATP binding"/>
    <property type="evidence" value="ECO:0007669"/>
    <property type="project" value="UniProtKB-KW"/>
</dbReference>
<reference evidence="7" key="1">
    <citation type="submission" date="2023-07" db="EMBL/GenBank/DDBJ databases">
        <title>The carbon used by Thiothrix.</title>
        <authorList>
            <person name="Chen L."/>
        </authorList>
    </citation>
    <scope>NUCLEOTIDE SEQUENCE [LARGE SCALE GENOMIC DNA]</scope>
</reference>
<dbReference type="RefSeq" id="WP_324696612.1">
    <property type="nucleotide sequence ID" value="NZ_JAYMYJ010000132.1"/>
</dbReference>
<dbReference type="InterPro" id="IPR003439">
    <property type="entry name" value="ABC_transporter-like_ATP-bd"/>
</dbReference>
<accession>A0ABU6CZW7</accession>
<feature type="region of interest" description="Disordered" evidence="4">
    <location>
        <begin position="251"/>
        <end position="277"/>
    </location>
</feature>
<protein>
    <submittedName>
        <fullName evidence="6">ATP-binding cassette domain-containing protein</fullName>
    </submittedName>
</protein>
<dbReference type="PROSITE" id="PS50893">
    <property type="entry name" value="ABC_TRANSPORTER_2"/>
    <property type="match status" value="1"/>
</dbReference>
<proteinExistence type="predicted"/>
<keyword evidence="7" id="KW-1185">Reference proteome</keyword>
<gene>
    <name evidence="6" type="ORF">VSS37_15360</name>
</gene>
<dbReference type="PANTHER" id="PTHR19211:SF6">
    <property type="entry name" value="BLL7188 PROTEIN"/>
    <property type="match status" value="1"/>
</dbReference>
<evidence type="ECO:0000259" key="5">
    <source>
        <dbReference type="PROSITE" id="PS50893"/>
    </source>
</evidence>
<dbReference type="PANTHER" id="PTHR19211">
    <property type="entry name" value="ATP-BINDING TRANSPORT PROTEIN-RELATED"/>
    <property type="match status" value="1"/>
</dbReference>
<keyword evidence="3 6" id="KW-0067">ATP-binding</keyword>
<dbReference type="SMART" id="SM00382">
    <property type="entry name" value="AAA"/>
    <property type="match status" value="2"/>
</dbReference>
<dbReference type="Proteomes" id="UP001308005">
    <property type="component" value="Unassembled WGS sequence"/>
</dbReference>
<dbReference type="Gene3D" id="3.40.50.300">
    <property type="entry name" value="P-loop containing nucleotide triphosphate hydrolases"/>
    <property type="match status" value="2"/>
</dbReference>
<dbReference type="SUPFAM" id="SSF52540">
    <property type="entry name" value="P-loop containing nucleoside triphosphate hydrolases"/>
    <property type="match status" value="2"/>
</dbReference>
<evidence type="ECO:0000256" key="1">
    <source>
        <dbReference type="ARBA" id="ARBA00022737"/>
    </source>
</evidence>
<dbReference type="InterPro" id="IPR003593">
    <property type="entry name" value="AAA+_ATPase"/>
</dbReference>
<name>A0ABU6CZW7_9GAMM</name>
<dbReference type="InterPro" id="IPR027417">
    <property type="entry name" value="P-loop_NTPase"/>
</dbReference>
<evidence type="ECO:0000313" key="7">
    <source>
        <dbReference type="Proteomes" id="UP001308005"/>
    </source>
</evidence>
<dbReference type="InterPro" id="IPR050611">
    <property type="entry name" value="ABCF"/>
</dbReference>
<evidence type="ECO:0000256" key="2">
    <source>
        <dbReference type="ARBA" id="ARBA00022741"/>
    </source>
</evidence>
<keyword evidence="1" id="KW-0677">Repeat</keyword>
<dbReference type="Pfam" id="PF00005">
    <property type="entry name" value="ABC_tran"/>
    <property type="match status" value="2"/>
</dbReference>
<sequence length="522" mass="57599">MARIVCQFSQLTQQFDSTPVFSGLAATLGDGLTGLVGRNGQGKSVLLALLAQAFPPTGGAIRWFVPFDWVGQGQLQGLRLADALGVGPLYDSFLRIQSGSVDEQDFARMENLWHLPALWEQALCEAGLDLPLSAPVQHLSGGEHARLALCRVFLQPDHYLLLDEPSNHLDVAGRQWLLGKLSRHPGGALIATHDRELLQQVGRILELNTHGLDEYGGNYTLYQAIRAARVNAAEQQLANLKHIQHQQKLEQQAALKKAAQRRKQGEQQRGSQSKLLLDARKNRAESSFGKLRQQHQQRNGHLHTELQAVQERLEIIRPQILRTASAGSRHRLCLHVSGLRLPYVRLGPLSFTVRQGERWHIQGRNGSGKSTLLRVIAGLEPAVAGNCETHARCIYLDQHFSLLDADASALANLLRLRPDISEERLRTELAGVRLRGDKALQAVKGLSSGERLKTALLAVLLGETAPDLLLLDEPDNYLDLDSRLLLEQTLANYPGALLIVSHDPAFISALDTRHSLLLPLQA</sequence>
<feature type="domain" description="ABC transporter" evidence="5">
    <location>
        <begin position="6"/>
        <end position="234"/>
    </location>
</feature>
<evidence type="ECO:0000256" key="3">
    <source>
        <dbReference type="ARBA" id="ARBA00022840"/>
    </source>
</evidence>
<organism evidence="6 7">
    <name type="scientific">Candidatus Thiothrix phosphatis</name>
    <dbReference type="NCBI Taxonomy" id="3112415"/>
    <lineage>
        <taxon>Bacteria</taxon>
        <taxon>Pseudomonadati</taxon>
        <taxon>Pseudomonadota</taxon>
        <taxon>Gammaproteobacteria</taxon>
        <taxon>Thiotrichales</taxon>
        <taxon>Thiotrichaceae</taxon>
        <taxon>Thiothrix</taxon>
    </lineage>
</organism>
<evidence type="ECO:0000256" key="4">
    <source>
        <dbReference type="SAM" id="MobiDB-lite"/>
    </source>
</evidence>
<keyword evidence="2" id="KW-0547">Nucleotide-binding</keyword>
<evidence type="ECO:0000313" key="6">
    <source>
        <dbReference type="EMBL" id="MEB4592365.1"/>
    </source>
</evidence>
<dbReference type="EMBL" id="JAYMYJ010000132">
    <property type="protein sequence ID" value="MEB4592365.1"/>
    <property type="molecule type" value="Genomic_DNA"/>
</dbReference>
<comment type="caution">
    <text evidence="6">The sequence shown here is derived from an EMBL/GenBank/DDBJ whole genome shotgun (WGS) entry which is preliminary data.</text>
</comment>